<protein>
    <submittedName>
        <fullName evidence="1">Uncharacterized protein</fullName>
    </submittedName>
</protein>
<dbReference type="Proteomes" id="UP000722111">
    <property type="component" value="Unassembled WGS sequence"/>
</dbReference>
<dbReference type="RefSeq" id="WP_194933753.1">
    <property type="nucleotide sequence ID" value="NZ_JACOPX010000004.1"/>
</dbReference>
<comment type="caution">
    <text evidence="1">The sequence shown here is derived from an EMBL/GenBank/DDBJ whole genome shotgun (WGS) entry which is preliminary data.</text>
</comment>
<reference evidence="1 2" key="1">
    <citation type="submission" date="2020-08" db="EMBL/GenBank/DDBJ databases">
        <title>Description of novel Pseudomonas species.</title>
        <authorList>
            <person name="Duman M."/>
            <person name="Mulet M."/>
            <person name="Altun S."/>
            <person name="Saticioglu I.B."/>
            <person name="Lalucat J."/>
            <person name="Garcia-Valdes E."/>
        </authorList>
    </citation>
    <scope>NUCLEOTIDE SEQUENCE [LARGE SCALE GENOMIC DNA]</scope>
    <source>
        <strain evidence="1 2">P155</strain>
    </source>
</reference>
<proteinExistence type="predicted"/>
<accession>A0ABS0BEN2</accession>
<gene>
    <name evidence="1" type="ORF">H8F23_06150</name>
</gene>
<evidence type="ECO:0000313" key="1">
    <source>
        <dbReference type="EMBL" id="MBF6032828.1"/>
    </source>
</evidence>
<keyword evidence="2" id="KW-1185">Reference proteome</keyword>
<name>A0ABS0BEN2_9PSED</name>
<sequence>MKQYLVISVLHRLDRRTVFSTIDISRNRPERIVIDTNEIASPILPGLVFEIKLSYRSGRPQLAYSRPVGHTPESIRMAFDRGIIGAQLHLPRAIKKLIHQRANAISDWLNLADISHLTAPINEPYATQIWLEISSQRQDQQILMELISAGLNQLQAERYLQCYGVNASSHLAAVPQTAWPFVNNGIVAVKGQQGDVAESTNTSFELLLWLQDQANRGHTLCARSEIPPELRPALDICVENHWVRADEKKIQLSSHAVLQSKLREKLEGLTANFFPTYSDPEIEFASSRLAGLSGRVTMDFYALLPLLVNQQVVMVNYGSLTELAQLIEEYSALVQTLHWNPPQIATYSEQRTHELAKWLPYEEIVPFYQTAPHRARPGQSRIVIDFDRFTLSDLVVLLEQVGNEDQLILISHHAAEPCALRRRFHLRQLRSYFHTVALDCSVRAPEFPPAASDAEIDEAIGHGHTIISDDIDVIQQINSCRKAAGTLKLVTTDGGYFKHQPVLFQPRGARRFDSFIGVIISTTDKGLMVNVAGVVRQLTNEFVSGCKTSKAYAIGVFDAVRIGVNRGVLLTCHDHGLAEYLRDSGTEIVRHYALPAPLSNGTVSSGQRITPLVEGLN</sequence>
<organism evidence="1 2">
    <name type="scientific">Pseudomonas neuropathica</name>
    <dbReference type="NCBI Taxonomy" id="2730425"/>
    <lineage>
        <taxon>Bacteria</taxon>
        <taxon>Pseudomonadati</taxon>
        <taxon>Pseudomonadota</taxon>
        <taxon>Gammaproteobacteria</taxon>
        <taxon>Pseudomonadales</taxon>
        <taxon>Pseudomonadaceae</taxon>
        <taxon>Pseudomonas</taxon>
    </lineage>
</organism>
<evidence type="ECO:0000313" key="2">
    <source>
        <dbReference type="Proteomes" id="UP000722111"/>
    </source>
</evidence>
<dbReference type="EMBL" id="JACOPX010000004">
    <property type="protein sequence ID" value="MBF6032828.1"/>
    <property type="molecule type" value="Genomic_DNA"/>
</dbReference>